<dbReference type="PROSITE" id="PS51421">
    <property type="entry name" value="RAS"/>
    <property type="match status" value="1"/>
</dbReference>
<sequence>MPRTRNSRNSVQEVHIAVLGMNRSGKSALTVKYITRRFITEYDPNLEDTYCKHESIHGHEYMVWIMDTVESKGKDPMRYLAWADIYLVVYDITSQLSFQYAENLLKQINQHEHALCVRQHVTSLIGNKNDMERYRQVSRADGQRVADELNADFSEITTTEEYAIVKSLFHKAITNSISRRMRAVDRSPSPRMYSSDSEVVGIPRGKSTFTPPLLKSTSRTGGFRRSKSPKHRETLKHSLPPVAPNAKTKSSPGSKLFKLFQN</sequence>
<evidence type="ECO:0000256" key="1">
    <source>
        <dbReference type="ARBA" id="ARBA00008344"/>
    </source>
</evidence>
<evidence type="ECO:0000256" key="4">
    <source>
        <dbReference type="ARBA" id="ARBA00048098"/>
    </source>
</evidence>
<comment type="similarity">
    <text evidence="1">Belongs to the small GTPase superfamily. Ras family.</text>
</comment>
<dbReference type="SMART" id="SM00173">
    <property type="entry name" value="RAS"/>
    <property type="match status" value="1"/>
</dbReference>
<dbReference type="InterPro" id="IPR051065">
    <property type="entry name" value="Ras-related_GTPase"/>
</dbReference>
<evidence type="ECO:0000256" key="2">
    <source>
        <dbReference type="ARBA" id="ARBA00011984"/>
    </source>
</evidence>
<evidence type="ECO:0000256" key="5">
    <source>
        <dbReference type="SAM" id="MobiDB-lite"/>
    </source>
</evidence>
<reference evidence="7" key="1">
    <citation type="submission" date="2022-11" db="UniProtKB">
        <authorList>
            <consortium name="WormBaseParasite"/>
        </authorList>
    </citation>
    <scope>IDENTIFICATION</scope>
</reference>
<dbReference type="GO" id="GO:0005525">
    <property type="term" value="F:GTP binding"/>
    <property type="evidence" value="ECO:0007669"/>
    <property type="project" value="InterPro"/>
</dbReference>
<keyword evidence="6" id="KW-1185">Reference proteome</keyword>
<proteinExistence type="inferred from homology"/>
<dbReference type="WBParaSite" id="PSAMB.scaffold4973size24034.g25658.t1">
    <property type="protein sequence ID" value="PSAMB.scaffold4973size24034.g25658.t1"/>
    <property type="gene ID" value="PSAMB.scaffold4973size24034.g25658"/>
</dbReference>
<dbReference type="Pfam" id="PF00071">
    <property type="entry name" value="Ras"/>
    <property type="match status" value="1"/>
</dbReference>
<dbReference type="InterPro" id="IPR001806">
    <property type="entry name" value="Small_GTPase"/>
</dbReference>
<dbReference type="Gene3D" id="3.40.50.300">
    <property type="entry name" value="P-loop containing nucleotide triphosphate hydrolases"/>
    <property type="match status" value="1"/>
</dbReference>
<feature type="compositionally biased region" description="Polar residues" evidence="5">
    <location>
        <begin position="207"/>
        <end position="220"/>
    </location>
</feature>
<dbReference type="SUPFAM" id="SSF52540">
    <property type="entry name" value="P-loop containing nucleoside triphosphate hydrolases"/>
    <property type="match status" value="1"/>
</dbReference>
<keyword evidence="3" id="KW-0378">Hydrolase</keyword>
<feature type="region of interest" description="Disordered" evidence="5">
    <location>
        <begin position="185"/>
        <end position="262"/>
    </location>
</feature>
<dbReference type="PRINTS" id="PR00449">
    <property type="entry name" value="RASTRNSFRMNG"/>
</dbReference>
<comment type="catalytic activity">
    <reaction evidence="4">
        <text>GTP + H2O = GDP + phosphate + H(+)</text>
        <dbReference type="Rhea" id="RHEA:19669"/>
        <dbReference type="ChEBI" id="CHEBI:15377"/>
        <dbReference type="ChEBI" id="CHEBI:15378"/>
        <dbReference type="ChEBI" id="CHEBI:37565"/>
        <dbReference type="ChEBI" id="CHEBI:43474"/>
        <dbReference type="ChEBI" id="CHEBI:58189"/>
        <dbReference type="EC" id="3.6.5.2"/>
    </reaction>
</comment>
<evidence type="ECO:0000313" key="7">
    <source>
        <dbReference type="WBParaSite" id="PSAMB.scaffold4973size24034.g25658.t1"/>
    </source>
</evidence>
<protein>
    <recommendedName>
        <fullName evidence="2">small monomeric GTPase</fullName>
        <ecNumber evidence="2">3.6.5.2</ecNumber>
    </recommendedName>
</protein>
<dbReference type="EC" id="3.6.5.2" evidence="2"/>
<dbReference type="InterPro" id="IPR027417">
    <property type="entry name" value="P-loop_NTPase"/>
</dbReference>
<name>A0A914WR55_9BILA</name>
<dbReference type="SMART" id="SM00175">
    <property type="entry name" value="RAB"/>
    <property type="match status" value="1"/>
</dbReference>
<dbReference type="GO" id="GO:0003925">
    <property type="term" value="F:G protein activity"/>
    <property type="evidence" value="ECO:0007669"/>
    <property type="project" value="UniProtKB-EC"/>
</dbReference>
<evidence type="ECO:0000313" key="6">
    <source>
        <dbReference type="Proteomes" id="UP000887566"/>
    </source>
</evidence>
<dbReference type="PROSITE" id="PS51419">
    <property type="entry name" value="RAB"/>
    <property type="match status" value="1"/>
</dbReference>
<dbReference type="AlphaFoldDB" id="A0A914WR55"/>
<evidence type="ECO:0000256" key="3">
    <source>
        <dbReference type="ARBA" id="ARBA00022801"/>
    </source>
</evidence>
<dbReference type="Proteomes" id="UP000887566">
    <property type="component" value="Unplaced"/>
</dbReference>
<dbReference type="PANTHER" id="PTHR45704">
    <property type="entry name" value="RAS-LIKE FAMILY MEMBER 11"/>
    <property type="match status" value="1"/>
</dbReference>
<accession>A0A914WR55</accession>
<organism evidence="6 7">
    <name type="scientific">Plectus sambesii</name>
    <dbReference type="NCBI Taxonomy" id="2011161"/>
    <lineage>
        <taxon>Eukaryota</taxon>
        <taxon>Metazoa</taxon>
        <taxon>Ecdysozoa</taxon>
        <taxon>Nematoda</taxon>
        <taxon>Chromadorea</taxon>
        <taxon>Plectida</taxon>
        <taxon>Plectina</taxon>
        <taxon>Plectoidea</taxon>
        <taxon>Plectidae</taxon>
        <taxon>Plectus</taxon>
    </lineage>
</organism>